<organism evidence="10">
    <name type="scientific">Gracilinema caldarium</name>
    <dbReference type="NCBI Taxonomy" id="215591"/>
    <lineage>
        <taxon>Bacteria</taxon>
        <taxon>Pseudomonadati</taxon>
        <taxon>Spirochaetota</taxon>
        <taxon>Spirochaetia</taxon>
        <taxon>Spirochaetales</taxon>
        <taxon>Breznakiellaceae</taxon>
        <taxon>Gracilinema</taxon>
    </lineage>
</organism>
<dbReference type="Gene3D" id="3.40.630.10">
    <property type="entry name" value="Zn peptidases"/>
    <property type="match status" value="1"/>
</dbReference>
<dbReference type="GO" id="GO:0045148">
    <property type="term" value="F:tripeptide aminopeptidase activity"/>
    <property type="evidence" value="ECO:0007669"/>
    <property type="project" value="UniProtKB-UniRule"/>
</dbReference>
<dbReference type="PROSITE" id="PS00758">
    <property type="entry name" value="ARGE_DAPE_CPG2_1"/>
    <property type="match status" value="1"/>
</dbReference>
<evidence type="ECO:0000256" key="7">
    <source>
        <dbReference type="NCBIfam" id="TIGR01882"/>
    </source>
</evidence>
<dbReference type="InterPro" id="IPR002933">
    <property type="entry name" value="Peptidase_M20"/>
</dbReference>
<keyword evidence="5 9" id="KW-0862">Zinc</keyword>
<dbReference type="Pfam" id="PF01546">
    <property type="entry name" value="Peptidase_M20"/>
    <property type="match status" value="1"/>
</dbReference>
<feature type="binding site" evidence="9">
    <location>
        <position position="92"/>
    </location>
    <ligand>
        <name>Zn(2+)</name>
        <dbReference type="ChEBI" id="CHEBI:29105"/>
        <label>1</label>
    </ligand>
</feature>
<gene>
    <name evidence="10" type="primary">pepT</name>
    <name evidence="10" type="ORF">ENS59_14065</name>
</gene>
<accession>A0A7C3E8P1</accession>
<comment type="similarity">
    <text evidence="1">Belongs to the peptidase M20B family.</text>
</comment>
<keyword evidence="10" id="KW-0031">Aminopeptidase</keyword>
<dbReference type="PIRSF" id="PIRSF037215">
    <property type="entry name" value="Peptidase_M20B"/>
    <property type="match status" value="1"/>
</dbReference>
<evidence type="ECO:0000256" key="8">
    <source>
        <dbReference type="PIRSR" id="PIRSR037215-1"/>
    </source>
</evidence>
<keyword evidence="6" id="KW-0482">Metalloprotease</keyword>
<dbReference type="GO" id="GO:0008270">
    <property type="term" value="F:zinc ion binding"/>
    <property type="evidence" value="ECO:0007669"/>
    <property type="project" value="InterPro"/>
</dbReference>
<feature type="active site" description="Proton acceptor" evidence="8">
    <location>
        <position position="187"/>
    </location>
</feature>
<dbReference type="GO" id="GO:0006508">
    <property type="term" value="P:proteolysis"/>
    <property type="evidence" value="ECO:0007669"/>
    <property type="project" value="UniProtKB-UniRule"/>
</dbReference>
<dbReference type="InterPro" id="IPR001261">
    <property type="entry name" value="ArgE/DapE_CS"/>
</dbReference>
<evidence type="ECO:0000256" key="5">
    <source>
        <dbReference type="ARBA" id="ARBA00022833"/>
    </source>
</evidence>
<evidence type="ECO:0000313" key="10">
    <source>
        <dbReference type="EMBL" id="HFH30611.1"/>
    </source>
</evidence>
<evidence type="ECO:0000256" key="4">
    <source>
        <dbReference type="ARBA" id="ARBA00022801"/>
    </source>
</evidence>
<feature type="binding site" evidence="9">
    <location>
        <position position="188"/>
    </location>
    <ligand>
        <name>Zn(2+)</name>
        <dbReference type="ChEBI" id="CHEBI:29105"/>
        <label>2</label>
    </ligand>
</feature>
<dbReference type="EMBL" id="DSVL01000430">
    <property type="protein sequence ID" value="HFH30611.1"/>
    <property type="molecule type" value="Genomic_DNA"/>
</dbReference>
<protein>
    <recommendedName>
        <fullName evidence="7">Peptidase T</fullName>
        <ecNumber evidence="7">3.4.11.4</ecNumber>
    </recommendedName>
</protein>
<keyword evidence="3 9" id="KW-0479">Metal-binding</keyword>
<feature type="binding site" evidence="9">
    <location>
        <position position="210"/>
    </location>
    <ligand>
        <name>Zn(2+)</name>
        <dbReference type="ChEBI" id="CHEBI:29105"/>
        <label>1</label>
    </ligand>
</feature>
<evidence type="ECO:0000256" key="2">
    <source>
        <dbReference type="ARBA" id="ARBA00022670"/>
    </source>
</evidence>
<dbReference type="GO" id="GO:0006518">
    <property type="term" value="P:peptide metabolic process"/>
    <property type="evidence" value="ECO:0007669"/>
    <property type="project" value="InterPro"/>
</dbReference>
<dbReference type="InterPro" id="IPR036264">
    <property type="entry name" value="Bact_exopeptidase_dim_dom"/>
</dbReference>
<sequence>MNNFTQRLADTDMVDRLLPRFTRYVQIWTTSDRHIAETPSTPGQWDLAKMLVDELKGLGIEQVELTDHCYVIARVPATPGYEHAPTIGLMAHMDTASDVSGKDVHPIVTEDYDGSVLSLKDGISLDPAKDEALAKRIGDTIIHTDGTTLLGADDKAGVAEIMAVLDYLQSHKDIVHGPLEIVFSPDEETGKGLPEFPLASFKANAFYTLDGGPAGELEVECFTAYKIDVLCHGKAIHIGQARGKLANATMMAATYATLLPRSESPEATDGYYGYYCPIEIKGDLEEASLEIYIRDFDQKEIERRLAALELFGKTVEALFPGGRVEVKPQLQYINMKQKIDEHPKVLELLEAAAERAGVKAYLKPIRGGTDGSRLTQMGIPTPNVYTGGHNYHSRTEWASLSDMVAAARTVLELIQLWAKEGDLA</sequence>
<evidence type="ECO:0000256" key="3">
    <source>
        <dbReference type="ARBA" id="ARBA00022723"/>
    </source>
</evidence>
<comment type="caution">
    <text evidence="10">The sequence shown here is derived from an EMBL/GenBank/DDBJ whole genome shotgun (WGS) entry which is preliminary data.</text>
</comment>
<evidence type="ECO:0000256" key="6">
    <source>
        <dbReference type="ARBA" id="ARBA00023049"/>
    </source>
</evidence>
<evidence type="ECO:0000256" key="1">
    <source>
        <dbReference type="ARBA" id="ARBA00009692"/>
    </source>
</evidence>
<keyword evidence="2" id="KW-0645">Protease</keyword>
<feature type="binding site" evidence="9">
    <location>
        <position position="153"/>
    </location>
    <ligand>
        <name>Zn(2+)</name>
        <dbReference type="ChEBI" id="CHEBI:29105"/>
        <label>2</label>
    </ligand>
</feature>
<dbReference type="NCBIfam" id="TIGR01882">
    <property type="entry name" value="peptidase-T"/>
    <property type="match status" value="1"/>
</dbReference>
<dbReference type="PROSITE" id="PS00759">
    <property type="entry name" value="ARGE_DAPE_CPG2_2"/>
    <property type="match status" value="1"/>
</dbReference>
<dbReference type="EC" id="3.4.11.4" evidence="7"/>
<feature type="active site" evidence="8">
    <location>
        <position position="94"/>
    </location>
</feature>
<feature type="binding site" evidence="9">
    <location>
        <position position="153"/>
    </location>
    <ligand>
        <name>Zn(2+)</name>
        <dbReference type="ChEBI" id="CHEBI:29105"/>
        <label>1</label>
    </ligand>
</feature>
<dbReference type="Gene3D" id="3.30.70.360">
    <property type="match status" value="1"/>
</dbReference>
<dbReference type="InterPro" id="IPR010161">
    <property type="entry name" value="Peptidase_M20B"/>
</dbReference>
<evidence type="ECO:0000256" key="9">
    <source>
        <dbReference type="PIRSR" id="PIRSR037215-2"/>
    </source>
</evidence>
<proteinExistence type="inferred from homology"/>
<dbReference type="NCBIfam" id="NF003976">
    <property type="entry name" value="PRK05469.1"/>
    <property type="match status" value="1"/>
</dbReference>
<dbReference type="PANTHER" id="PTHR42994">
    <property type="entry name" value="PEPTIDASE T"/>
    <property type="match status" value="1"/>
</dbReference>
<keyword evidence="4 10" id="KW-0378">Hydrolase</keyword>
<dbReference type="AlphaFoldDB" id="A0A7C3E8P1"/>
<dbReference type="SUPFAM" id="SSF55031">
    <property type="entry name" value="Bacterial exopeptidase dimerisation domain"/>
    <property type="match status" value="1"/>
</dbReference>
<dbReference type="SUPFAM" id="SSF53187">
    <property type="entry name" value="Zn-dependent exopeptidases"/>
    <property type="match status" value="1"/>
</dbReference>
<dbReference type="GO" id="GO:0008237">
    <property type="term" value="F:metallopeptidase activity"/>
    <property type="evidence" value="ECO:0007669"/>
    <property type="project" value="UniProtKB-KW"/>
</dbReference>
<name>A0A7C3E8P1_9SPIR</name>
<reference evidence="10" key="1">
    <citation type="journal article" date="2020" name="mSystems">
        <title>Genome- and Community-Level Interaction Insights into Carbon Utilization and Element Cycling Functions of Hydrothermarchaeota in Hydrothermal Sediment.</title>
        <authorList>
            <person name="Zhou Z."/>
            <person name="Liu Y."/>
            <person name="Xu W."/>
            <person name="Pan J."/>
            <person name="Luo Z.H."/>
            <person name="Li M."/>
        </authorList>
    </citation>
    <scope>NUCLEOTIDE SEQUENCE [LARGE SCALE GENOMIC DNA]</scope>
    <source>
        <strain evidence="10">SpSt-503</strain>
    </source>
</reference>
<comment type="cofactor">
    <cofactor evidence="9">
        <name>Zn(2+)</name>
        <dbReference type="ChEBI" id="CHEBI:29105"/>
    </cofactor>
    <text evidence="9">Binds 2 Zn(2+) ions per subunit.</text>
</comment>
<dbReference type="PANTHER" id="PTHR42994:SF1">
    <property type="entry name" value="PEPTIDASE T"/>
    <property type="match status" value="1"/>
</dbReference>
<feature type="binding site" evidence="9">
    <location>
        <position position="392"/>
    </location>
    <ligand>
        <name>Zn(2+)</name>
        <dbReference type="ChEBI" id="CHEBI:29105"/>
        <label>2</label>
    </ligand>
</feature>
<dbReference type="NCBIfam" id="NF009920">
    <property type="entry name" value="PRK13381.1"/>
    <property type="match status" value="1"/>
</dbReference>